<evidence type="ECO:0000313" key="3">
    <source>
        <dbReference type="EMBL" id="OGK07149.1"/>
    </source>
</evidence>
<gene>
    <name evidence="3" type="ORF">A2519_09370</name>
</gene>
<dbReference type="InterPro" id="IPR002491">
    <property type="entry name" value="ABC_transptr_periplasmic_BD"/>
</dbReference>
<dbReference type="NCBIfam" id="NF038402">
    <property type="entry name" value="TroA_like"/>
    <property type="match status" value="1"/>
</dbReference>
<dbReference type="SUPFAM" id="SSF53807">
    <property type="entry name" value="Helical backbone' metal receptor"/>
    <property type="match status" value="1"/>
</dbReference>
<dbReference type="Proteomes" id="UP000179243">
    <property type="component" value="Unassembled WGS sequence"/>
</dbReference>
<dbReference type="PANTHER" id="PTHR30535:SF34">
    <property type="entry name" value="MOLYBDATE-BINDING PROTEIN MOLA"/>
    <property type="match status" value="1"/>
</dbReference>
<evidence type="ECO:0000259" key="2">
    <source>
        <dbReference type="PROSITE" id="PS50983"/>
    </source>
</evidence>
<dbReference type="InterPro" id="IPR050902">
    <property type="entry name" value="ABC_Transporter_SBP"/>
</dbReference>
<dbReference type="Pfam" id="PF01497">
    <property type="entry name" value="Peripla_BP_2"/>
    <property type="match status" value="1"/>
</dbReference>
<dbReference type="PROSITE" id="PS50983">
    <property type="entry name" value="FE_B12_PBP"/>
    <property type="match status" value="1"/>
</dbReference>
<protein>
    <recommendedName>
        <fullName evidence="2">Fe/B12 periplasmic-binding domain-containing protein</fullName>
    </recommendedName>
</protein>
<keyword evidence="1" id="KW-0732">Signal</keyword>
<dbReference type="PROSITE" id="PS51257">
    <property type="entry name" value="PROKAR_LIPOPROTEIN"/>
    <property type="match status" value="1"/>
</dbReference>
<evidence type="ECO:0000313" key="4">
    <source>
        <dbReference type="Proteomes" id="UP000179243"/>
    </source>
</evidence>
<organism evidence="3 4">
    <name type="scientific">Candidatus Raymondbacteria bacterium RIFOXYD12_FULL_49_13</name>
    <dbReference type="NCBI Taxonomy" id="1817890"/>
    <lineage>
        <taxon>Bacteria</taxon>
        <taxon>Raymondiibacteriota</taxon>
    </lineage>
</organism>
<dbReference type="Gene3D" id="3.40.50.1980">
    <property type="entry name" value="Nitrogenase molybdenum iron protein domain"/>
    <property type="match status" value="2"/>
</dbReference>
<dbReference type="InterPro" id="IPR054828">
    <property type="entry name" value="Vit_B12_bind_prot"/>
</dbReference>
<reference evidence="3 4" key="1">
    <citation type="journal article" date="2016" name="Nat. Commun.">
        <title>Thousands of microbial genomes shed light on interconnected biogeochemical processes in an aquifer system.</title>
        <authorList>
            <person name="Anantharaman K."/>
            <person name="Brown C.T."/>
            <person name="Hug L.A."/>
            <person name="Sharon I."/>
            <person name="Castelle C.J."/>
            <person name="Probst A.J."/>
            <person name="Thomas B.C."/>
            <person name="Singh A."/>
            <person name="Wilkins M.J."/>
            <person name="Karaoz U."/>
            <person name="Brodie E.L."/>
            <person name="Williams K.H."/>
            <person name="Hubbard S.S."/>
            <person name="Banfield J.F."/>
        </authorList>
    </citation>
    <scope>NUCLEOTIDE SEQUENCE [LARGE SCALE GENOMIC DNA]</scope>
</reference>
<proteinExistence type="predicted"/>
<name>A0A1F7FKB3_UNCRA</name>
<dbReference type="PANTHER" id="PTHR30535">
    <property type="entry name" value="VITAMIN B12-BINDING PROTEIN"/>
    <property type="match status" value="1"/>
</dbReference>
<dbReference type="EMBL" id="MFYX01000013">
    <property type="protein sequence ID" value="OGK07149.1"/>
    <property type="molecule type" value="Genomic_DNA"/>
</dbReference>
<feature type="domain" description="Fe/B12 periplasmic-binding" evidence="2">
    <location>
        <begin position="29"/>
        <end position="280"/>
    </location>
</feature>
<comment type="caution">
    <text evidence="3">The sequence shown here is derived from an EMBL/GenBank/DDBJ whole genome shotgun (WGS) entry which is preliminary data.</text>
</comment>
<sequence>MKYIIAVLVCCLVLASCGIIGKQKKQGQGIVSLIPSATEIICALGHEADLTGVTTYCTYPPEAIARITKVGDCINPNLEAIVRLRPAYVFAGDMQKEVASKLRGLGLRTVVLPEQRLDDIYASITEIGRLLGCPERATALVRSVRDSLMALANKQPGEKKKRVLLVVGRDSDNLTNIFTVNRNTFLSELLDIAGGESVFDDAAMVWASISVEEIIRRNPEYVIELTSDSMGTALWQRLGSVSAVKQNHVHALTSDFVFIPGPRVVETARLLQEILCRGEQ</sequence>
<accession>A0A1F7FKB3</accession>
<dbReference type="AlphaFoldDB" id="A0A1F7FKB3"/>
<evidence type="ECO:0000256" key="1">
    <source>
        <dbReference type="ARBA" id="ARBA00022729"/>
    </source>
</evidence>